<evidence type="ECO:0000256" key="1">
    <source>
        <dbReference type="SAM" id="MobiDB-lite"/>
    </source>
</evidence>
<organism evidence="2 3">
    <name type="scientific">Protopolystoma xenopodis</name>
    <dbReference type="NCBI Taxonomy" id="117903"/>
    <lineage>
        <taxon>Eukaryota</taxon>
        <taxon>Metazoa</taxon>
        <taxon>Spiralia</taxon>
        <taxon>Lophotrochozoa</taxon>
        <taxon>Platyhelminthes</taxon>
        <taxon>Monogenea</taxon>
        <taxon>Polyopisthocotylea</taxon>
        <taxon>Polystomatidea</taxon>
        <taxon>Polystomatidae</taxon>
        <taxon>Protopolystoma</taxon>
    </lineage>
</organism>
<feature type="region of interest" description="Disordered" evidence="1">
    <location>
        <begin position="38"/>
        <end position="62"/>
    </location>
</feature>
<reference evidence="2" key="1">
    <citation type="submission" date="2018-11" db="EMBL/GenBank/DDBJ databases">
        <authorList>
            <consortium name="Pathogen Informatics"/>
        </authorList>
    </citation>
    <scope>NUCLEOTIDE SEQUENCE</scope>
</reference>
<sequence length="62" mass="6910">MRLENSIVTGRLVETGYDQEFANFCLIPDLSSRPAFSRFGRRGSVDTTSAGRDVKKTTNLAR</sequence>
<dbReference type="EMBL" id="CAAALY010065467">
    <property type="protein sequence ID" value="VEL24036.1"/>
    <property type="molecule type" value="Genomic_DNA"/>
</dbReference>
<name>A0A448WZH2_9PLAT</name>
<dbReference type="Proteomes" id="UP000784294">
    <property type="component" value="Unassembled WGS sequence"/>
</dbReference>
<proteinExistence type="predicted"/>
<dbReference type="AlphaFoldDB" id="A0A448WZH2"/>
<keyword evidence="3" id="KW-1185">Reference proteome</keyword>
<accession>A0A448WZH2</accession>
<evidence type="ECO:0000313" key="2">
    <source>
        <dbReference type="EMBL" id="VEL24036.1"/>
    </source>
</evidence>
<gene>
    <name evidence="2" type="ORF">PXEA_LOCUS17476</name>
</gene>
<comment type="caution">
    <text evidence="2">The sequence shown here is derived from an EMBL/GenBank/DDBJ whole genome shotgun (WGS) entry which is preliminary data.</text>
</comment>
<evidence type="ECO:0000313" key="3">
    <source>
        <dbReference type="Proteomes" id="UP000784294"/>
    </source>
</evidence>
<protein>
    <submittedName>
        <fullName evidence="2">Uncharacterized protein</fullName>
    </submittedName>
</protein>